<organism evidence="1 2">
    <name type="scientific">Fodinibius salipaludis</name>
    <dbReference type="NCBI Taxonomy" id="2032627"/>
    <lineage>
        <taxon>Bacteria</taxon>
        <taxon>Pseudomonadati</taxon>
        <taxon>Balneolota</taxon>
        <taxon>Balneolia</taxon>
        <taxon>Balneolales</taxon>
        <taxon>Balneolaceae</taxon>
        <taxon>Fodinibius</taxon>
    </lineage>
</organism>
<dbReference type="SUPFAM" id="SSF159501">
    <property type="entry name" value="EreA/ChaN-like"/>
    <property type="match status" value="1"/>
</dbReference>
<reference evidence="1 2" key="1">
    <citation type="submission" date="2017-08" db="EMBL/GenBank/DDBJ databases">
        <title>Aliifodinibius alkalisoli sp. nov., isolated from saline alkaline soil.</title>
        <authorList>
            <person name="Liu D."/>
            <person name="Zhang G."/>
        </authorList>
    </citation>
    <scope>NUCLEOTIDE SEQUENCE [LARGE SCALE GENOMIC DNA]</scope>
    <source>
        <strain evidence="1 2">WN023</strain>
    </source>
</reference>
<sequence length="415" mass="46619">MNKTDLLSVVMIILILGVSQGFGKDKEDTEPPKSLKEAQEENIYELSLENGKLKGGGGEWLIKQSQNASVVTIGEMHGTQEVPALVQSMIQSMGQEKKFDHMVLEASPWTAGRVTDSLKKSKEAYNRLIAKYPNAIPFYNFKAERDLVYEFMAHSDAESPLWGLDQVFAFTTDMAFDRLEALAPDSSTQKLVREVRAETGSVDDPRLKKLPDDTPNPISIYDPGTIMKLKPHFEGMPEAQQILTELIKSIEIYRLNDDNNYTSNKMRAKYLRENLWSSFQKYSAENQRVMIKIGARHAYRGMTQNHALDVGNLAVSLAELMDGEALNIAVLCGPGSKNMTFPARSVECQNPYLNDEFRSLIKEQPALFDFSSLYAKMHDGSLNISEDLEAFLWAFDAAFFIPNTRPAEPIVSPVK</sequence>
<gene>
    <name evidence="1" type="ORF">CK503_01625</name>
</gene>
<accession>A0A2A2GDQ5</accession>
<dbReference type="EMBL" id="NSKE01000001">
    <property type="protein sequence ID" value="PAU95786.1"/>
    <property type="molecule type" value="Genomic_DNA"/>
</dbReference>
<dbReference type="AlphaFoldDB" id="A0A2A2GDQ5"/>
<evidence type="ECO:0000313" key="2">
    <source>
        <dbReference type="Proteomes" id="UP000218831"/>
    </source>
</evidence>
<protein>
    <submittedName>
        <fullName evidence="1">Uncharacterized protein</fullName>
    </submittedName>
</protein>
<dbReference type="OrthoDB" id="733813at2"/>
<name>A0A2A2GDQ5_9BACT</name>
<proteinExistence type="predicted"/>
<keyword evidence="2" id="KW-1185">Reference proteome</keyword>
<dbReference type="Proteomes" id="UP000218831">
    <property type="component" value="Unassembled WGS sequence"/>
</dbReference>
<evidence type="ECO:0000313" key="1">
    <source>
        <dbReference type="EMBL" id="PAU95786.1"/>
    </source>
</evidence>
<comment type="caution">
    <text evidence="1">The sequence shown here is derived from an EMBL/GenBank/DDBJ whole genome shotgun (WGS) entry which is preliminary data.</text>
</comment>
<dbReference type="RefSeq" id="WP_095605031.1">
    <property type="nucleotide sequence ID" value="NZ_NSKE01000001.1"/>
</dbReference>